<dbReference type="CDD" id="cd07377">
    <property type="entry name" value="WHTH_GntR"/>
    <property type="match status" value="1"/>
</dbReference>
<dbReference type="GO" id="GO:0008483">
    <property type="term" value="F:transaminase activity"/>
    <property type="evidence" value="ECO:0007669"/>
    <property type="project" value="UniProtKB-KW"/>
</dbReference>
<dbReference type="SUPFAM" id="SSF46785">
    <property type="entry name" value="Winged helix' DNA-binding domain"/>
    <property type="match status" value="1"/>
</dbReference>
<dbReference type="InterPro" id="IPR004839">
    <property type="entry name" value="Aminotransferase_I/II_large"/>
</dbReference>
<dbReference type="InterPro" id="IPR015421">
    <property type="entry name" value="PyrdxlP-dep_Trfase_major"/>
</dbReference>
<evidence type="ECO:0000256" key="3">
    <source>
        <dbReference type="ARBA" id="ARBA00022576"/>
    </source>
</evidence>
<proteinExistence type="inferred from homology"/>
<dbReference type="SMART" id="SM00345">
    <property type="entry name" value="HTH_GNTR"/>
    <property type="match status" value="1"/>
</dbReference>
<dbReference type="Gene3D" id="1.10.10.10">
    <property type="entry name" value="Winged helix-like DNA-binding domain superfamily/Winged helix DNA-binding domain"/>
    <property type="match status" value="1"/>
</dbReference>
<name>A0ABX7ASN7_9BACI</name>
<reference evidence="9 10" key="1">
    <citation type="submission" date="2020-01" db="EMBL/GenBank/DDBJ databases">
        <authorList>
            <person name="Liu G."/>
            <person name="Liu B."/>
        </authorList>
    </citation>
    <scope>NUCLEOTIDE SEQUENCE [LARGE SCALE GENOMIC DNA]</scope>
    <source>
        <strain evidence="9 10">FJAT-51161</strain>
    </source>
</reference>
<keyword evidence="10" id="KW-1185">Reference proteome</keyword>
<protein>
    <submittedName>
        <fullName evidence="9">PLP-dependent aminotransferase family protein</fullName>
    </submittedName>
</protein>
<comment type="similarity">
    <text evidence="2">In the C-terminal section; belongs to the class-I pyridoxal-phosphate-dependent aminotransferase family.</text>
</comment>
<dbReference type="InterPro" id="IPR051446">
    <property type="entry name" value="HTH_trans_reg/aminotransferase"/>
</dbReference>
<gene>
    <name evidence="9" type="ORF">FJQ98_02480</name>
</gene>
<dbReference type="Gene3D" id="3.40.640.10">
    <property type="entry name" value="Type I PLP-dependent aspartate aminotransferase-like (Major domain)"/>
    <property type="match status" value="1"/>
</dbReference>
<evidence type="ECO:0000313" key="9">
    <source>
        <dbReference type="EMBL" id="QQP12960.1"/>
    </source>
</evidence>
<keyword evidence="5" id="KW-0805">Transcription regulation</keyword>
<evidence type="ECO:0000256" key="5">
    <source>
        <dbReference type="ARBA" id="ARBA00023015"/>
    </source>
</evidence>
<evidence type="ECO:0000256" key="1">
    <source>
        <dbReference type="ARBA" id="ARBA00001933"/>
    </source>
</evidence>
<keyword evidence="3 9" id="KW-0808">Transferase</keyword>
<dbReference type="InterPro" id="IPR000524">
    <property type="entry name" value="Tscrpt_reg_HTH_GntR"/>
</dbReference>
<keyword evidence="6" id="KW-0238">DNA-binding</keyword>
<dbReference type="PANTHER" id="PTHR46577:SF1">
    <property type="entry name" value="HTH-TYPE TRANSCRIPTIONAL REGULATORY PROTEIN GABR"/>
    <property type="match status" value="1"/>
</dbReference>
<dbReference type="Proteomes" id="UP000596049">
    <property type="component" value="Chromosome"/>
</dbReference>
<dbReference type="SUPFAM" id="SSF53383">
    <property type="entry name" value="PLP-dependent transferases"/>
    <property type="match status" value="1"/>
</dbReference>
<dbReference type="EMBL" id="CP067341">
    <property type="protein sequence ID" value="QQP12960.1"/>
    <property type="molecule type" value="Genomic_DNA"/>
</dbReference>
<dbReference type="Pfam" id="PF00392">
    <property type="entry name" value="GntR"/>
    <property type="match status" value="1"/>
</dbReference>
<dbReference type="PANTHER" id="PTHR46577">
    <property type="entry name" value="HTH-TYPE TRANSCRIPTIONAL REGULATORY PROTEIN GABR"/>
    <property type="match status" value="1"/>
</dbReference>
<dbReference type="InterPro" id="IPR036390">
    <property type="entry name" value="WH_DNA-bd_sf"/>
</dbReference>
<dbReference type="Pfam" id="PF00155">
    <property type="entry name" value="Aminotran_1_2"/>
    <property type="match status" value="1"/>
</dbReference>
<dbReference type="RefSeq" id="WP_053597378.1">
    <property type="nucleotide sequence ID" value="NZ_CP067341.1"/>
</dbReference>
<evidence type="ECO:0000256" key="7">
    <source>
        <dbReference type="ARBA" id="ARBA00023163"/>
    </source>
</evidence>
<evidence type="ECO:0000313" key="10">
    <source>
        <dbReference type="Proteomes" id="UP000596049"/>
    </source>
</evidence>
<dbReference type="CDD" id="cd00609">
    <property type="entry name" value="AAT_like"/>
    <property type="match status" value="1"/>
</dbReference>
<keyword evidence="4" id="KW-0663">Pyridoxal phosphate</keyword>
<sequence>MFFYFDRSTNHEPFYVQLYNFIKNEIQLGNLKAGEKLPSIRFLAHELNVSKQVVHSVYQQLLAEGYVESKPRSGVFILPFENFKFISDPSPSIKNVKEVESPSISIDFFYSSLDPSKFPLRAWRKCMNRALENIHNMTSYGEKQGELHLRKQISLYVRNSRGINCTSDQVFIFGGTQQSIQFITRLLDLTSTMVAIENPGYEEARAAFTQSQCKICDIPLNKDGISVLHLKQTLAKAVYITASHQFPMGMVLPIKKRLELLGWAKKNKSYIIEDDYDSEFRHIGKPIPPLKSLDKENRVIYCGTFSKSFSPSIRCSYVILPEDLVKHGIQHLTSFSQGASLIIQDALAHFMEEGYFEKHLRRMKTTYQKKHKVLLKAIENHLSPLVEVIGEKAGLHVLLYLKHIKAEDLIVQAEKLGVQIYSPNAHWSFQKPESIIMLGFGALSEQQIESGIQLLSSIINHGAVPKGDDK</sequence>
<organism evidence="9 10">
    <name type="scientific">Lysinibacillus agricola</name>
    <dbReference type="NCBI Taxonomy" id="2590012"/>
    <lineage>
        <taxon>Bacteria</taxon>
        <taxon>Bacillati</taxon>
        <taxon>Bacillota</taxon>
        <taxon>Bacilli</taxon>
        <taxon>Bacillales</taxon>
        <taxon>Bacillaceae</taxon>
        <taxon>Lysinibacillus</taxon>
    </lineage>
</organism>
<dbReference type="InterPro" id="IPR036388">
    <property type="entry name" value="WH-like_DNA-bd_sf"/>
</dbReference>
<dbReference type="InterPro" id="IPR015424">
    <property type="entry name" value="PyrdxlP-dep_Trfase"/>
</dbReference>
<keyword evidence="7" id="KW-0804">Transcription</keyword>
<feature type="domain" description="HTH gntR-type" evidence="8">
    <location>
        <begin position="12"/>
        <end position="80"/>
    </location>
</feature>
<keyword evidence="3 9" id="KW-0032">Aminotransferase</keyword>
<accession>A0ABX7ASN7</accession>
<dbReference type="PROSITE" id="PS50949">
    <property type="entry name" value="HTH_GNTR"/>
    <property type="match status" value="1"/>
</dbReference>
<comment type="cofactor">
    <cofactor evidence="1">
        <name>pyridoxal 5'-phosphate</name>
        <dbReference type="ChEBI" id="CHEBI:597326"/>
    </cofactor>
</comment>
<evidence type="ECO:0000256" key="4">
    <source>
        <dbReference type="ARBA" id="ARBA00022898"/>
    </source>
</evidence>
<evidence type="ECO:0000259" key="8">
    <source>
        <dbReference type="PROSITE" id="PS50949"/>
    </source>
</evidence>
<evidence type="ECO:0000256" key="6">
    <source>
        <dbReference type="ARBA" id="ARBA00023125"/>
    </source>
</evidence>
<evidence type="ECO:0000256" key="2">
    <source>
        <dbReference type="ARBA" id="ARBA00005384"/>
    </source>
</evidence>